<comment type="caution">
    <text evidence="1">The sequence shown here is derived from an EMBL/GenBank/DDBJ whole genome shotgun (WGS) entry which is preliminary data.</text>
</comment>
<proteinExistence type="predicted"/>
<evidence type="ECO:0000313" key="2">
    <source>
        <dbReference type="Proteomes" id="UP001196565"/>
    </source>
</evidence>
<evidence type="ECO:0000313" key="1">
    <source>
        <dbReference type="EMBL" id="MBW6400954.1"/>
    </source>
</evidence>
<gene>
    <name evidence="1" type="ORF">KPL78_24055</name>
</gene>
<dbReference type="RefSeq" id="WP_219765520.1">
    <property type="nucleotide sequence ID" value="NZ_JAHYBZ010000009.1"/>
</dbReference>
<dbReference type="SUPFAM" id="SSF141452">
    <property type="entry name" value="Hcp1-like"/>
    <property type="match status" value="1"/>
</dbReference>
<dbReference type="Proteomes" id="UP001196565">
    <property type="component" value="Unassembled WGS sequence"/>
</dbReference>
<dbReference type="EMBL" id="JAHYBZ010000009">
    <property type="protein sequence ID" value="MBW6400954.1"/>
    <property type="molecule type" value="Genomic_DNA"/>
</dbReference>
<accession>A0ABS7AII3</accession>
<dbReference type="InterPro" id="IPR036624">
    <property type="entry name" value="Hcp1-lik_sf"/>
</dbReference>
<dbReference type="InterPro" id="IPR008514">
    <property type="entry name" value="T6SS_Hcp"/>
</dbReference>
<keyword evidence="2" id="KW-1185">Reference proteome</keyword>
<sequence>MPLLMQIATIPGESEVAGHTTWHPLLGFSWGGTRESRSMNVGSHRADTRVWAPQLRHASIRRFTDSRSALFWEAAFRNMDIGMVKFEWLRTGEGAPVCFFAITLTGVRILRLSAGAVGGRPIEDVDLSYREIELGVRDVGNTLTGAQDIVTYKVPSHEGG</sequence>
<organism evidence="1 2">
    <name type="scientific">Roseomonas alba</name>
    <dbReference type="NCBI Taxonomy" id="2846776"/>
    <lineage>
        <taxon>Bacteria</taxon>
        <taxon>Pseudomonadati</taxon>
        <taxon>Pseudomonadota</taxon>
        <taxon>Alphaproteobacteria</taxon>
        <taxon>Acetobacterales</taxon>
        <taxon>Roseomonadaceae</taxon>
        <taxon>Roseomonas</taxon>
    </lineage>
</organism>
<reference evidence="1 2" key="1">
    <citation type="submission" date="2021-07" db="EMBL/GenBank/DDBJ databases">
        <authorList>
            <person name="So Y."/>
        </authorList>
    </citation>
    <scope>NUCLEOTIDE SEQUENCE [LARGE SCALE GENOMIC DNA]</scope>
    <source>
        <strain evidence="1 2">HJA6</strain>
    </source>
</reference>
<dbReference type="Gene3D" id="2.30.110.20">
    <property type="entry name" value="Hcp1-like"/>
    <property type="match status" value="1"/>
</dbReference>
<dbReference type="Pfam" id="PF05638">
    <property type="entry name" value="T6SS_HCP"/>
    <property type="match status" value="1"/>
</dbReference>
<protein>
    <submittedName>
        <fullName evidence="1">Type VI secretion system tube protein Hcp</fullName>
    </submittedName>
</protein>
<name>A0ABS7AII3_9PROT</name>